<feature type="compositionally biased region" description="Acidic residues" evidence="2">
    <location>
        <begin position="410"/>
        <end position="421"/>
    </location>
</feature>
<dbReference type="OrthoDB" id="10563149at2759"/>
<evidence type="ECO:0000256" key="1">
    <source>
        <dbReference type="SAM" id="Coils"/>
    </source>
</evidence>
<dbReference type="AlphaFoldDB" id="A0A517LAD1"/>
<organism evidence="3 4">
    <name type="scientific">Venturia effusa</name>
    <dbReference type="NCBI Taxonomy" id="50376"/>
    <lineage>
        <taxon>Eukaryota</taxon>
        <taxon>Fungi</taxon>
        <taxon>Dikarya</taxon>
        <taxon>Ascomycota</taxon>
        <taxon>Pezizomycotina</taxon>
        <taxon>Dothideomycetes</taxon>
        <taxon>Pleosporomycetidae</taxon>
        <taxon>Venturiales</taxon>
        <taxon>Venturiaceae</taxon>
        <taxon>Venturia</taxon>
    </lineage>
</organism>
<proteinExistence type="predicted"/>
<reference evidence="3 4" key="1">
    <citation type="submission" date="2019-07" db="EMBL/GenBank/DDBJ databases">
        <title>Finished genome of Venturia effusa.</title>
        <authorList>
            <person name="Young C.A."/>
            <person name="Cox M.P."/>
            <person name="Ganley A.R.D."/>
            <person name="David W.J."/>
        </authorList>
    </citation>
    <scope>NUCLEOTIDE SEQUENCE [LARGE SCALE GENOMIC DNA]</scope>
    <source>
        <strain evidence="4">albino</strain>
    </source>
</reference>
<feature type="region of interest" description="Disordered" evidence="2">
    <location>
        <begin position="1"/>
        <end position="30"/>
    </location>
</feature>
<feature type="compositionally biased region" description="Acidic residues" evidence="2">
    <location>
        <begin position="387"/>
        <end position="400"/>
    </location>
</feature>
<name>A0A517LAD1_9PEZI</name>
<feature type="region of interest" description="Disordered" evidence="2">
    <location>
        <begin position="387"/>
        <end position="421"/>
    </location>
</feature>
<accession>A0A517LAD1</accession>
<feature type="coiled-coil region" evidence="1">
    <location>
        <begin position="42"/>
        <end position="69"/>
    </location>
</feature>
<sequence>MSRGYSTTSPLSSPIDTSSKRSREDSPSDDFLRSAKVVVTERKQCQQENDQLKTKIAETQEILNKQEKDLISRDEDLDYMRKLNDEKTENLQKYKEYIIRLKSSRASLMSTNAGLNSGTITLTSENANLASANTKLSSDNAKLRAVAAKFAAKCAQLESTITTFQRDAEVNSRDIDAENGELGALNLPNIEMGQEEASLEVATDVAACEPERPVNPNTSTDVTMSNMTAAVEEMELGETGPEDPRTFRALRLKIVFWQPKLASLGREKVEEVLRQVFDMLCVYDVKHRSNFKRTILSALAGTMVPYVKPTFRAHNDVFEGNLRYWNQNLTRATDGQLKKLLGEIIRQTLDENFQSKMLWRIIARGIWIDTSLEPAQHLLGFSYDDLETDSSDNSDDDSSDDSYVRRDSDMDSDYEASDDES</sequence>
<feature type="compositionally biased region" description="Polar residues" evidence="2">
    <location>
        <begin position="1"/>
        <end position="17"/>
    </location>
</feature>
<evidence type="ECO:0000313" key="3">
    <source>
        <dbReference type="EMBL" id="QDS72585.1"/>
    </source>
</evidence>
<keyword evidence="1" id="KW-0175">Coiled coil</keyword>
<evidence type="ECO:0000313" key="4">
    <source>
        <dbReference type="Proteomes" id="UP000316270"/>
    </source>
</evidence>
<keyword evidence="4" id="KW-1185">Reference proteome</keyword>
<protein>
    <submittedName>
        <fullName evidence="3">Uncharacterized protein</fullName>
    </submittedName>
</protein>
<feature type="compositionally biased region" description="Basic and acidic residues" evidence="2">
    <location>
        <begin position="18"/>
        <end position="30"/>
    </location>
</feature>
<dbReference type="Proteomes" id="UP000316270">
    <property type="component" value="Chromosome 8"/>
</dbReference>
<gene>
    <name evidence="3" type="ORF">FKW77_001037</name>
</gene>
<dbReference type="EMBL" id="CP042192">
    <property type="protein sequence ID" value="QDS72585.1"/>
    <property type="molecule type" value="Genomic_DNA"/>
</dbReference>
<evidence type="ECO:0000256" key="2">
    <source>
        <dbReference type="SAM" id="MobiDB-lite"/>
    </source>
</evidence>